<reference evidence="3 4" key="1">
    <citation type="submission" date="2024-09" db="EMBL/GenBank/DDBJ databases">
        <authorList>
            <person name="Sun Q."/>
            <person name="Mori K."/>
        </authorList>
    </citation>
    <scope>NUCLEOTIDE SEQUENCE [LARGE SCALE GENOMIC DNA]</scope>
    <source>
        <strain evidence="3 4">JCM 13519</strain>
    </source>
</reference>
<gene>
    <name evidence="3" type="ORF">ACFFPI_02395</name>
</gene>
<keyword evidence="1" id="KW-0472">Membrane</keyword>
<keyword evidence="4" id="KW-1185">Reference proteome</keyword>
<feature type="domain" description="PKD" evidence="2">
    <location>
        <begin position="215"/>
        <end position="265"/>
    </location>
</feature>
<dbReference type="Proteomes" id="UP001589536">
    <property type="component" value="Unassembled WGS sequence"/>
</dbReference>
<protein>
    <recommendedName>
        <fullName evidence="2">PKD domain-containing protein</fullName>
    </recommendedName>
</protein>
<evidence type="ECO:0000256" key="1">
    <source>
        <dbReference type="SAM" id="Phobius"/>
    </source>
</evidence>
<proteinExistence type="predicted"/>
<organism evidence="3 4">
    <name type="scientific">Arthrobacter methylotrophus</name>
    <dbReference type="NCBI Taxonomy" id="121291"/>
    <lineage>
        <taxon>Bacteria</taxon>
        <taxon>Bacillati</taxon>
        <taxon>Actinomycetota</taxon>
        <taxon>Actinomycetes</taxon>
        <taxon>Micrococcales</taxon>
        <taxon>Micrococcaceae</taxon>
        <taxon>Arthrobacter</taxon>
    </lineage>
</organism>
<name>A0ABV5UP95_9MICC</name>
<dbReference type="SUPFAM" id="SSF49299">
    <property type="entry name" value="PKD domain"/>
    <property type="match status" value="1"/>
</dbReference>
<keyword evidence="1" id="KW-1133">Transmembrane helix</keyword>
<evidence type="ECO:0000313" key="3">
    <source>
        <dbReference type="EMBL" id="MFB9713007.1"/>
    </source>
</evidence>
<evidence type="ECO:0000313" key="4">
    <source>
        <dbReference type="Proteomes" id="UP001589536"/>
    </source>
</evidence>
<evidence type="ECO:0000259" key="2">
    <source>
        <dbReference type="PROSITE" id="PS50093"/>
    </source>
</evidence>
<accession>A0ABV5UP95</accession>
<dbReference type="PROSITE" id="PS50093">
    <property type="entry name" value="PKD"/>
    <property type="match status" value="1"/>
</dbReference>
<dbReference type="RefSeq" id="WP_345048630.1">
    <property type="nucleotide sequence ID" value="NZ_BAABED010000001.1"/>
</dbReference>
<keyword evidence="1" id="KW-0812">Transmembrane</keyword>
<dbReference type="InterPro" id="IPR000601">
    <property type="entry name" value="PKD_dom"/>
</dbReference>
<comment type="caution">
    <text evidence="3">The sequence shown here is derived from an EMBL/GenBank/DDBJ whole genome shotgun (WGS) entry which is preliminary data.</text>
</comment>
<dbReference type="InterPro" id="IPR035986">
    <property type="entry name" value="PKD_dom_sf"/>
</dbReference>
<sequence length="322" mass="34102">MRLARHGNCQFNVWIFVVVTTLVAGGWSFAVTPSANAVTCPDGKTIVDTALFDSTAALSVKCAAAAGSRVDNPSQDSPGVAVPVVESKDLPDQYEEVRKACLNDRSLGADPLCSVPDSCPKDQSLVQTYMVFSKTGRAVPLDSPRCEPNPQGANNQPFPGVSLADFQKLPIAGATLGIQPSPHTLIGAETNVFAEAATQEIPATVLGTALTVRATPTDYTFNYGDGTVVGPQMFAGGYLPEDRWGEKTRTSHAYQATGDFPVSVTTFYNGEYRIGNGAWTPITGQAQIASPNQIVKVWRSQVKRYADNCIVNPNGDGCPGAV</sequence>
<dbReference type="EMBL" id="JBHMBH010000006">
    <property type="protein sequence ID" value="MFB9713007.1"/>
    <property type="molecule type" value="Genomic_DNA"/>
</dbReference>
<feature type="transmembrane region" description="Helical" evidence="1">
    <location>
        <begin position="12"/>
        <end position="30"/>
    </location>
</feature>